<sequence>MKEQEEQQGKKQVKDKKEFAVFQVDKNFYNIINKDGKTTVYMDVKTYVDQGRTMIPVRYIAYTLGLNVEYDNSTHEAIFSNFLSINKEEINLWVNQELFQLWNFLLLIHLSHLAIMPTI</sequence>
<dbReference type="AlphaFoldDB" id="A0A2I1K6X8"/>
<reference evidence="2 3" key="1">
    <citation type="submission" date="2017-12" db="EMBL/GenBank/DDBJ databases">
        <title>Phylogenetic diversity of female urinary microbiome.</title>
        <authorList>
            <person name="Thomas-White K."/>
            <person name="Wolfe A.J."/>
        </authorList>
    </citation>
    <scope>NUCLEOTIDE SEQUENCE [LARGE SCALE GENOMIC DNA]</scope>
    <source>
        <strain evidence="2 3">UMB0844</strain>
    </source>
</reference>
<dbReference type="InterPro" id="IPR012854">
    <property type="entry name" value="Cu_amine_oxidase-like_N"/>
</dbReference>
<dbReference type="Pfam" id="PF07833">
    <property type="entry name" value="Cu_amine_oxidN1"/>
    <property type="match status" value="1"/>
</dbReference>
<dbReference type="SUPFAM" id="SSF55383">
    <property type="entry name" value="Copper amine oxidase, domain N"/>
    <property type="match status" value="1"/>
</dbReference>
<comment type="caution">
    <text evidence="2">The sequence shown here is derived from an EMBL/GenBank/DDBJ whole genome shotgun (WGS) entry which is preliminary data.</text>
</comment>
<organism evidence="2 3">
    <name type="scientific">Aerococcus christensenii</name>
    <dbReference type="NCBI Taxonomy" id="87541"/>
    <lineage>
        <taxon>Bacteria</taxon>
        <taxon>Bacillati</taxon>
        <taxon>Bacillota</taxon>
        <taxon>Bacilli</taxon>
        <taxon>Lactobacillales</taxon>
        <taxon>Aerococcaceae</taxon>
        <taxon>Aerococcus</taxon>
    </lineage>
</organism>
<dbReference type="InterPro" id="IPR036582">
    <property type="entry name" value="Mao_N_sf"/>
</dbReference>
<protein>
    <recommendedName>
        <fullName evidence="1">Copper amine oxidase-like N-terminal domain-containing protein</fullName>
    </recommendedName>
</protein>
<evidence type="ECO:0000313" key="3">
    <source>
        <dbReference type="Proteomes" id="UP000234775"/>
    </source>
</evidence>
<dbReference type="Gene3D" id="3.30.457.10">
    <property type="entry name" value="Copper amine oxidase-like, N-terminal domain"/>
    <property type="match status" value="1"/>
</dbReference>
<dbReference type="EMBL" id="PKGZ01000003">
    <property type="protein sequence ID" value="PKY91400.1"/>
    <property type="molecule type" value="Genomic_DNA"/>
</dbReference>
<feature type="domain" description="Copper amine oxidase-like N-terminal" evidence="1">
    <location>
        <begin position="8"/>
        <end position="76"/>
    </location>
</feature>
<dbReference type="Proteomes" id="UP000234775">
    <property type="component" value="Unassembled WGS sequence"/>
</dbReference>
<name>A0A2I1K6X8_9LACT</name>
<evidence type="ECO:0000259" key="1">
    <source>
        <dbReference type="Pfam" id="PF07833"/>
    </source>
</evidence>
<proteinExistence type="predicted"/>
<gene>
    <name evidence="2" type="ORF">CYJ27_04830</name>
</gene>
<evidence type="ECO:0000313" key="2">
    <source>
        <dbReference type="EMBL" id="PKY91400.1"/>
    </source>
</evidence>
<accession>A0A2I1K6X8</accession>
<keyword evidence="3" id="KW-1185">Reference proteome</keyword>